<dbReference type="Gene3D" id="1.20.1070.10">
    <property type="entry name" value="Rhodopsin 7-helix transmembrane proteins"/>
    <property type="match status" value="1"/>
</dbReference>
<dbReference type="PANTHER" id="PTHR48001">
    <property type="entry name" value="OLFACTORY RECEPTOR"/>
    <property type="match status" value="1"/>
</dbReference>
<dbReference type="EMBL" id="JWIN03000022">
    <property type="protein sequence ID" value="KAB1259345.1"/>
    <property type="molecule type" value="Genomic_DNA"/>
</dbReference>
<gene>
    <name evidence="16" type="ORF">Cadr_000025559</name>
</gene>
<dbReference type="GO" id="GO:0005886">
    <property type="term" value="C:plasma membrane"/>
    <property type="evidence" value="ECO:0007669"/>
    <property type="project" value="UniProtKB-SubCell"/>
</dbReference>
<organism evidence="16 17">
    <name type="scientific">Camelus dromedarius</name>
    <name type="common">Dromedary</name>
    <name type="synonym">Arabian camel</name>
    <dbReference type="NCBI Taxonomy" id="9838"/>
    <lineage>
        <taxon>Eukaryota</taxon>
        <taxon>Metazoa</taxon>
        <taxon>Chordata</taxon>
        <taxon>Craniata</taxon>
        <taxon>Vertebrata</taxon>
        <taxon>Euteleostomi</taxon>
        <taxon>Mammalia</taxon>
        <taxon>Eutheria</taxon>
        <taxon>Laurasiatheria</taxon>
        <taxon>Artiodactyla</taxon>
        <taxon>Tylopoda</taxon>
        <taxon>Camelidae</taxon>
        <taxon>Camelus</taxon>
    </lineage>
</organism>
<feature type="transmembrane region" description="Helical" evidence="14">
    <location>
        <begin position="56"/>
        <end position="77"/>
    </location>
</feature>
<keyword evidence="7 14" id="KW-0552">Olfaction</keyword>
<dbReference type="InterPro" id="IPR000276">
    <property type="entry name" value="GPCR_Rhodpsn"/>
</dbReference>
<evidence type="ECO:0000256" key="1">
    <source>
        <dbReference type="ARBA" id="ARBA00003929"/>
    </source>
</evidence>
<comment type="caution">
    <text evidence="16">The sequence shown here is derived from an EMBL/GenBank/DDBJ whole genome shotgun (WGS) entry which is preliminary data.</text>
</comment>
<evidence type="ECO:0000256" key="13">
    <source>
        <dbReference type="RuleBase" id="RU000688"/>
    </source>
</evidence>
<evidence type="ECO:0000256" key="4">
    <source>
        <dbReference type="ARBA" id="ARBA00022475"/>
    </source>
</evidence>
<dbReference type="PRINTS" id="PR00245">
    <property type="entry name" value="OLFACTORYR"/>
</dbReference>
<feature type="transmembrane region" description="Helical" evidence="14">
    <location>
        <begin position="227"/>
        <end position="246"/>
    </location>
</feature>
<evidence type="ECO:0000313" key="17">
    <source>
        <dbReference type="Proteomes" id="UP000299084"/>
    </source>
</evidence>
<dbReference type="AlphaFoldDB" id="A0A5N4CK97"/>
<feature type="transmembrane region" description="Helical" evidence="14">
    <location>
        <begin position="302"/>
        <end position="322"/>
    </location>
</feature>
<evidence type="ECO:0000256" key="9">
    <source>
        <dbReference type="ARBA" id="ARBA00023040"/>
    </source>
</evidence>
<evidence type="ECO:0000259" key="15">
    <source>
        <dbReference type="PROSITE" id="PS50262"/>
    </source>
</evidence>
<name>A0A5N4CK97_CAMDR</name>
<dbReference type="PROSITE" id="PS50262">
    <property type="entry name" value="G_PROTEIN_RECEP_F1_2"/>
    <property type="match status" value="1"/>
</dbReference>
<proteinExistence type="inferred from homology"/>
<dbReference type="PRINTS" id="PR00237">
    <property type="entry name" value="GPCRRHODOPSN"/>
</dbReference>
<dbReference type="STRING" id="9838.ENSCDRP00005031580"/>
<comment type="similarity">
    <text evidence="3 13">Belongs to the G-protein coupled receptor 1 family.</text>
</comment>
<dbReference type="GO" id="GO:0004930">
    <property type="term" value="F:G protein-coupled receptor activity"/>
    <property type="evidence" value="ECO:0007669"/>
    <property type="project" value="UniProtKB-KW"/>
</dbReference>
<accession>A0A5N4CK97</accession>
<evidence type="ECO:0000256" key="11">
    <source>
        <dbReference type="ARBA" id="ARBA00023170"/>
    </source>
</evidence>
<feature type="transmembrane region" description="Helical" evidence="14">
    <location>
        <begin position="267"/>
        <end position="290"/>
    </location>
</feature>
<comment type="function">
    <text evidence="1">Putative odorant or sperm cell receptor.</text>
</comment>
<evidence type="ECO:0000313" key="16">
    <source>
        <dbReference type="EMBL" id="KAB1259345.1"/>
    </source>
</evidence>
<dbReference type="GO" id="GO:0004984">
    <property type="term" value="F:olfactory receptor activity"/>
    <property type="evidence" value="ECO:0007669"/>
    <property type="project" value="InterPro"/>
</dbReference>
<keyword evidence="4 14" id="KW-1003">Cell membrane</keyword>
<dbReference type="InterPro" id="IPR017452">
    <property type="entry name" value="GPCR_Rhodpsn_7TM"/>
</dbReference>
<evidence type="ECO:0000256" key="8">
    <source>
        <dbReference type="ARBA" id="ARBA00022989"/>
    </source>
</evidence>
<keyword evidence="5 14" id="KW-0716">Sensory transduction</keyword>
<feature type="transmembrane region" description="Helical" evidence="14">
    <location>
        <begin position="89"/>
        <end position="109"/>
    </location>
</feature>
<keyword evidence="17" id="KW-1185">Reference proteome</keyword>
<keyword evidence="6 13" id="KW-0812">Transmembrane</keyword>
<sequence>MQPRNLSQQKLSHLLPDIAKDRGDPFYRMAREGANLTLVSEFLLLGISEDPKQQQLLFILFLSTYLVTGLGNLLITLAIATDVRLHTPMYFFLANLAFVDICFTSTTIPKMLANHMAGHKGIPYASCLTQMFFFIWFAGIDSFLLTAMAYDRYVAICHPLHYTTSVTPQLCGLLVVASWTAGFGNALTHTVLLTRLSFCTHNRVPHFFCDLSPLLKLACSDTFLNNAMVYTVGALTIITPFVGILASYTRIFAAVLRIPSMRGKRKAFSTCGSHLSVVSLFYGTLIGVYFSPMSSHTAQKDTAAAVMYTVVTPMLNPFIYSLRNRDMKGSLGALVSRRPAFIR</sequence>
<evidence type="ECO:0000256" key="10">
    <source>
        <dbReference type="ARBA" id="ARBA00023136"/>
    </source>
</evidence>
<feature type="transmembrane region" description="Helical" evidence="14">
    <location>
        <begin position="121"/>
        <end position="140"/>
    </location>
</feature>
<evidence type="ECO:0000256" key="3">
    <source>
        <dbReference type="ARBA" id="ARBA00010663"/>
    </source>
</evidence>
<dbReference type="SUPFAM" id="SSF81321">
    <property type="entry name" value="Family A G protein-coupled receptor-like"/>
    <property type="match status" value="1"/>
</dbReference>
<comment type="subcellular location">
    <subcellularLocation>
        <location evidence="2 14">Cell membrane</location>
        <topology evidence="2 14">Multi-pass membrane protein</topology>
    </subcellularLocation>
</comment>
<dbReference type="CDD" id="cd15918">
    <property type="entry name" value="7tmA_OR1_7-like"/>
    <property type="match status" value="1"/>
</dbReference>
<evidence type="ECO:0000256" key="12">
    <source>
        <dbReference type="ARBA" id="ARBA00023224"/>
    </source>
</evidence>
<evidence type="ECO:0000256" key="7">
    <source>
        <dbReference type="ARBA" id="ARBA00022725"/>
    </source>
</evidence>
<dbReference type="Proteomes" id="UP000299084">
    <property type="component" value="Unassembled WGS sequence"/>
</dbReference>
<reference evidence="16 17" key="1">
    <citation type="journal article" date="2019" name="Mol. Ecol. Resour.">
        <title>Improving Illumina assemblies with Hi-C and long reads: an example with the North African dromedary.</title>
        <authorList>
            <person name="Elbers J.P."/>
            <person name="Rogers M.F."/>
            <person name="Perelman P.L."/>
            <person name="Proskuryakova A.A."/>
            <person name="Serdyukova N.A."/>
            <person name="Johnson W.E."/>
            <person name="Horin P."/>
            <person name="Corander J."/>
            <person name="Murphy D."/>
            <person name="Burger P.A."/>
        </authorList>
    </citation>
    <scope>NUCLEOTIDE SEQUENCE [LARGE SCALE GENOMIC DNA]</scope>
    <source>
        <strain evidence="16">Drom800</strain>
        <tissue evidence="16">Blood</tissue>
    </source>
</reference>
<dbReference type="InterPro" id="IPR000725">
    <property type="entry name" value="Olfact_rcpt"/>
</dbReference>
<protein>
    <recommendedName>
        <fullName evidence="14">Olfactory receptor</fullName>
    </recommendedName>
</protein>
<dbReference type="PROSITE" id="PS00237">
    <property type="entry name" value="G_PROTEIN_RECEP_F1_1"/>
    <property type="match status" value="1"/>
</dbReference>
<keyword evidence="12 13" id="KW-0807">Transducer</keyword>
<evidence type="ECO:0000256" key="2">
    <source>
        <dbReference type="ARBA" id="ARBA00004651"/>
    </source>
</evidence>
<keyword evidence="8 14" id="KW-1133">Transmembrane helix</keyword>
<dbReference type="FunFam" id="1.10.1220.70:FF:000001">
    <property type="entry name" value="Olfactory receptor"/>
    <property type="match status" value="1"/>
</dbReference>
<evidence type="ECO:0000256" key="5">
    <source>
        <dbReference type="ARBA" id="ARBA00022606"/>
    </source>
</evidence>
<keyword evidence="11 13" id="KW-0675">Receptor</keyword>
<dbReference type="Pfam" id="PF13853">
    <property type="entry name" value="7tm_4"/>
    <property type="match status" value="1"/>
</dbReference>
<evidence type="ECO:0000256" key="14">
    <source>
        <dbReference type="RuleBase" id="RU363047"/>
    </source>
</evidence>
<keyword evidence="9 13" id="KW-0297">G-protein coupled receptor</keyword>
<evidence type="ECO:0000256" key="6">
    <source>
        <dbReference type="ARBA" id="ARBA00022692"/>
    </source>
</evidence>
<feature type="domain" description="G-protein coupled receptors family 1 profile" evidence="15">
    <location>
        <begin position="71"/>
        <end position="320"/>
    </location>
</feature>
<keyword evidence="10 14" id="KW-0472">Membrane</keyword>
<dbReference type="FunFam" id="1.20.1070.10:FF:000009">
    <property type="entry name" value="Olfactory receptor"/>
    <property type="match status" value="1"/>
</dbReference>